<dbReference type="Proteomes" id="UP000285864">
    <property type="component" value="Unassembled WGS sequence"/>
</dbReference>
<keyword evidence="4 8" id="KW-0418">Kinase</keyword>
<accession>A0A412GCT2</accession>
<dbReference type="EC" id="2.7.2.4" evidence="2"/>
<organism evidence="8 9">
    <name type="scientific">Phocaeicola coprocola</name>
    <dbReference type="NCBI Taxonomy" id="310298"/>
    <lineage>
        <taxon>Bacteria</taxon>
        <taxon>Pseudomonadati</taxon>
        <taxon>Bacteroidota</taxon>
        <taxon>Bacteroidia</taxon>
        <taxon>Bacteroidales</taxon>
        <taxon>Bacteroidaceae</taxon>
        <taxon>Phocaeicola</taxon>
    </lineage>
</organism>
<sequence length="456" mass="51011">MKVCNLGTVTHLEDIMQMSDYICTEAPLLIIVPAFDRIKRSLQEISIHLFRAEQEKASQAILHLEKHCMETVSGFLPDHGSAFEFAQTQITSNFQHIRQLANSTFSQSDERRLLISGEYISSALIAAYLKSRHIDATVADAATLMHLDADGKPDLETICQQAQAFAQTAQAAVYVTQSLVCQNAYGEVEYIAKGDSCAYAMYLAIAFRAQELVQRIQAKEIYIPNDNQKPEESNDTMFSFEEAESLINAGVRLVSPRSLSLAHQYQISIRLINGQGRIIHLVSEIQEETHTVKAITARKHITYIRLHSSGSVSSFRFLEKTLTVFAKYKVSIYLMTSSSTNISMAIETDTENLSLLRRELSGFAELITENNIATISILGKLNWGDSDASSRIIELLHDIPILMISYGNDNHCVSIAIRQSDCKYALCTLSDHFLGTDFTHENGSHSFSKEYNAFII</sequence>
<dbReference type="AlphaFoldDB" id="A0A412GCT2"/>
<dbReference type="EMBL" id="QRUU01000066">
    <property type="protein sequence ID" value="RGR92588.1"/>
    <property type="molecule type" value="Genomic_DNA"/>
</dbReference>
<dbReference type="InterPro" id="IPR036393">
    <property type="entry name" value="AceGlu_kinase-like_sf"/>
</dbReference>
<evidence type="ECO:0000313" key="8">
    <source>
        <dbReference type="EMBL" id="RGR92588.1"/>
    </source>
</evidence>
<dbReference type="Gene3D" id="3.40.1160.10">
    <property type="entry name" value="Acetylglutamate kinase-like"/>
    <property type="match status" value="1"/>
</dbReference>
<dbReference type="PANTHER" id="PTHR21499:SF59">
    <property type="entry name" value="ASPARTOKINASE"/>
    <property type="match status" value="1"/>
</dbReference>
<evidence type="ECO:0000256" key="1">
    <source>
        <dbReference type="ARBA" id="ARBA00010122"/>
    </source>
</evidence>
<dbReference type="RefSeq" id="WP_118485115.1">
    <property type="nucleotide sequence ID" value="NZ_QRUU01000066.1"/>
</dbReference>
<dbReference type="Gene3D" id="3.30.70.260">
    <property type="match status" value="2"/>
</dbReference>
<dbReference type="Pfam" id="PF22468">
    <property type="entry name" value="ACT_9"/>
    <property type="match status" value="1"/>
</dbReference>
<dbReference type="GO" id="GO:0005524">
    <property type="term" value="F:ATP binding"/>
    <property type="evidence" value="ECO:0007669"/>
    <property type="project" value="UniProtKB-KW"/>
</dbReference>
<dbReference type="InterPro" id="IPR045865">
    <property type="entry name" value="ACT-like_dom_sf"/>
</dbReference>
<name>A0A412GCT2_9BACT</name>
<keyword evidence="4 8" id="KW-0808">Transferase</keyword>
<evidence type="ECO:0000313" key="9">
    <source>
        <dbReference type="Proteomes" id="UP000285864"/>
    </source>
</evidence>
<dbReference type="GO" id="GO:0005829">
    <property type="term" value="C:cytosol"/>
    <property type="evidence" value="ECO:0007669"/>
    <property type="project" value="TreeGrafter"/>
</dbReference>
<dbReference type="SUPFAM" id="SSF53633">
    <property type="entry name" value="Carbamate kinase-like"/>
    <property type="match status" value="1"/>
</dbReference>
<feature type="domain" description="Aspartokinase ACT" evidence="7">
    <location>
        <begin position="375"/>
        <end position="433"/>
    </location>
</feature>
<protein>
    <recommendedName>
        <fullName evidence="2">aspartate kinase</fullName>
        <ecNumber evidence="2">2.7.2.4</ecNumber>
    </recommendedName>
</protein>
<keyword evidence="9" id="KW-1185">Reference proteome</keyword>
<dbReference type="GO" id="GO:0009089">
    <property type="term" value="P:lysine biosynthetic process via diaminopimelate"/>
    <property type="evidence" value="ECO:0007669"/>
    <property type="project" value="TreeGrafter"/>
</dbReference>
<dbReference type="PANTHER" id="PTHR21499">
    <property type="entry name" value="ASPARTATE KINASE"/>
    <property type="match status" value="1"/>
</dbReference>
<evidence type="ECO:0000256" key="2">
    <source>
        <dbReference type="ARBA" id="ARBA00013059"/>
    </source>
</evidence>
<evidence type="ECO:0000256" key="6">
    <source>
        <dbReference type="ARBA" id="ARBA00047872"/>
    </source>
</evidence>
<dbReference type="SUPFAM" id="SSF55021">
    <property type="entry name" value="ACT-like"/>
    <property type="match status" value="2"/>
</dbReference>
<gene>
    <name evidence="8" type="ORF">DWY20_12550</name>
</gene>
<dbReference type="GO" id="GO:0004072">
    <property type="term" value="F:aspartate kinase activity"/>
    <property type="evidence" value="ECO:0007669"/>
    <property type="project" value="UniProtKB-EC"/>
</dbReference>
<dbReference type="InterPro" id="IPR054352">
    <property type="entry name" value="ACT_Aspartokinase"/>
</dbReference>
<proteinExistence type="inferred from homology"/>
<comment type="similarity">
    <text evidence="1">Belongs to the aspartokinase family.</text>
</comment>
<evidence type="ECO:0000256" key="4">
    <source>
        <dbReference type="ARBA" id="ARBA00022777"/>
    </source>
</evidence>
<comment type="caution">
    <text evidence="8">The sequence shown here is derived from an EMBL/GenBank/DDBJ whole genome shotgun (WGS) entry which is preliminary data.</text>
</comment>
<dbReference type="GO" id="GO:0009090">
    <property type="term" value="P:homoserine biosynthetic process"/>
    <property type="evidence" value="ECO:0007669"/>
    <property type="project" value="TreeGrafter"/>
</dbReference>
<keyword evidence="5" id="KW-0067">ATP-binding</keyword>
<comment type="catalytic activity">
    <reaction evidence="6">
        <text>L-aspartate + ATP = 4-phospho-L-aspartate + ADP</text>
        <dbReference type="Rhea" id="RHEA:23776"/>
        <dbReference type="ChEBI" id="CHEBI:29991"/>
        <dbReference type="ChEBI" id="CHEBI:30616"/>
        <dbReference type="ChEBI" id="CHEBI:57535"/>
        <dbReference type="ChEBI" id="CHEBI:456216"/>
        <dbReference type="EC" id="2.7.2.4"/>
    </reaction>
</comment>
<keyword evidence="3" id="KW-0547">Nucleotide-binding</keyword>
<evidence type="ECO:0000256" key="3">
    <source>
        <dbReference type="ARBA" id="ARBA00022741"/>
    </source>
</evidence>
<evidence type="ECO:0000256" key="5">
    <source>
        <dbReference type="ARBA" id="ARBA00022840"/>
    </source>
</evidence>
<evidence type="ECO:0000259" key="7">
    <source>
        <dbReference type="Pfam" id="PF22468"/>
    </source>
</evidence>
<reference evidence="8 9" key="1">
    <citation type="submission" date="2018-08" db="EMBL/GenBank/DDBJ databases">
        <title>A genome reference for cultivated species of the human gut microbiota.</title>
        <authorList>
            <person name="Zou Y."/>
            <person name="Xue W."/>
            <person name="Luo G."/>
        </authorList>
    </citation>
    <scope>NUCLEOTIDE SEQUENCE [LARGE SCALE GENOMIC DNA]</scope>
    <source>
        <strain evidence="8 9">AF24-2</strain>
    </source>
</reference>